<protein>
    <recommendedName>
        <fullName evidence="4">Chromosome partition protein Smc</fullName>
    </recommendedName>
</protein>
<keyword evidence="2" id="KW-1133">Transmembrane helix</keyword>
<keyword evidence="1" id="KW-0175">Coiled coil</keyword>
<evidence type="ECO:0000256" key="1">
    <source>
        <dbReference type="SAM" id="Coils"/>
    </source>
</evidence>
<keyword evidence="2" id="KW-0472">Membrane</keyword>
<dbReference type="EMBL" id="MLJW01001134">
    <property type="protein sequence ID" value="OIQ79940.1"/>
    <property type="molecule type" value="Genomic_DNA"/>
</dbReference>
<accession>A0A1J5QIZ2</accession>
<feature type="transmembrane region" description="Helical" evidence="2">
    <location>
        <begin position="25"/>
        <end position="47"/>
    </location>
</feature>
<proteinExistence type="predicted"/>
<evidence type="ECO:0000256" key="2">
    <source>
        <dbReference type="SAM" id="Phobius"/>
    </source>
</evidence>
<gene>
    <name evidence="3" type="ORF">GALL_383160</name>
</gene>
<comment type="caution">
    <text evidence="3">The sequence shown here is derived from an EMBL/GenBank/DDBJ whole genome shotgun (WGS) entry which is preliminary data.</text>
</comment>
<evidence type="ECO:0000313" key="3">
    <source>
        <dbReference type="EMBL" id="OIQ79940.1"/>
    </source>
</evidence>
<evidence type="ECO:0008006" key="4">
    <source>
        <dbReference type="Google" id="ProtNLM"/>
    </source>
</evidence>
<feature type="coiled-coil region" evidence="1">
    <location>
        <begin position="63"/>
        <end position="104"/>
    </location>
</feature>
<reference evidence="3" key="1">
    <citation type="submission" date="2016-10" db="EMBL/GenBank/DDBJ databases">
        <title>Sequence of Gallionella enrichment culture.</title>
        <authorList>
            <person name="Poehlein A."/>
            <person name="Muehling M."/>
            <person name="Daniel R."/>
        </authorList>
    </citation>
    <scope>NUCLEOTIDE SEQUENCE</scope>
</reference>
<name>A0A1J5QIZ2_9ZZZZ</name>
<organism evidence="3">
    <name type="scientific">mine drainage metagenome</name>
    <dbReference type="NCBI Taxonomy" id="410659"/>
    <lineage>
        <taxon>unclassified sequences</taxon>
        <taxon>metagenomes</taxon>
        <taxon>ecological metagenomes</taxon>
    </lineage>
</organism>
<keyword evidence="2" id="KW-0812">Transmembrane</keyword>
<sequence length="188" mass="19909">MSLEPPADDGRDRARSGADLVPTTALPVGALAVALVLLLGLSGYLVVATHAHERASLEWHALAERKADELATTQQDLDGATSELTAVREQLATATSRITELANEKAQIGDEVATQQQLADYQKRIGAAAATVASALNRCVTAQQTLIGYLRDAASYNSTDLARYSSDVDGLCRSAQDANTSLQTELTR</sequence>
<dbReference type="AlphaFoldDB" id="A0A1J5QIZ2"/>